<dbReference type="GO" id="GO:0005576">
    <property type="term" value="C:extracellular region"/>
    <property type="evidence" value="ECO:0007669"/>
    <property type="project" value="UniProtKB-SubCell"/>
</dbReference>
<dbReference type="OrthoDB" id="10249433at2759"/>
<dbReference type="SUPFAM" id="SSF53474">
    <property type="entry name" value="alpha/beta-Hydrolases"/>
    <property type="match status" value="1"/>
</dbReference>
<keyword evidence="3" id="KW-0964">Secreted</keyword>
<evidence type="ECO:0000313" key="7">
    <source>
        <dbReference type="Proteomes" id="UP000789759"/>
    </source>
</evidence>
<evidence type="ECO:0000256" key="3">
    <source>
        <dbReference type="ARBA" id="ARBA00022525"/>
    </source>
</evidence>
<evidence type="ECO:0000313" key="6">
    <source>
        <dbReference type="EMBL" id="CAG8741767.1"/>
    </source>
</evidence>
<comment type="caution">
    <text evidence="6">The sequence shown here is derived from an EMBL/GenBank/DDBJ whole genome shotgun (WGS) entry which is preliminary data.</text>
</comment>
<dbReference type="Pfam" id="PF20147">
    <property type="entry name" value="Crinkler"/>
    <property type="match status" value="1"/>
</dbReference>
<evidence type="ECO:0000256" key="2">
    <source>
        <dbReference type="ARBA" id="ARBA00004613"/>
    </source>
</evidence>
<organism evidence="6 7">
    <name type="scientific">Cetraspora pellucida</name>
    <dbReference type="NCBI Taxonomy" id="1433469"/>
    <lineage>
        <taxon>Eukaryota</taxon>
        <taxon>Fungi</taxon>
        <taxon>Fungi incertae sedis</taxon>
        <taxon>Mucoromycota</taxon>
        <taxon>Glomeromycotina</taxon>
        <taxon>Glomeromycetes</taxon>
        <taxon>Diversisporales</taxon>
        <taxon>Gigasporaceae</taxon>
        <taxon>Cetraspora</taxon>
    </lineage>
</organism>
<dbReference type="Pfam" id="PF12146">
    <property type="entry name" value="Hydrolase_4"/>
    <property type="match status" value="1"/>
</dbReference>
<feature type="domain" description="Serine aminopeptidase S33" evidence="4">
    <location>
        <begin position="130"/>
        <end position="199"/>
    </location>
</feature>
<accession>A0A9N9NL10</accession>
<dbReference type="InterPro" id="IPR022742">
    <property type="entry name" value="Hydrolase_4"/>
</dbReference>
<dbReference type="Proteomes" id="UP000789759">
    <property type="component" value="Unassembled WGS sequence"/>
</dbReference>
<sequence>MTTIPFDCIVQKESSPFKIEIKIDERISELRKKVYDSLHEESAPKIEDIILWKKNSKIMRRLKTLTIEKLKILGCECIELSDITETIKNIFKLPLKQNHTYIIVFITKLTWMKINDISIYIKTWKAETDDPKAYITFLHGFADRIDFYDHIFTEFSEAGIEVNAFDRRGHGRTYKEVGNPIIGGNWKDAIKDITKFIEKQN</sequence>
<proteinExistence type="predicted"/>
<dbReference type="InterPro" id="IPR045379">
    <property type="entry name" value="Crinkler_N"/>
</dbReference>
<dbReference type="EMBL" id="CAJVQA010016221">
    <property type="protein sequence ID" value="CAG8741767.1"/>
    <property type="molecule type" value="Genomic_DNA"/>
</dbReference>
<dbReference type="AlphaFoldDB" id="A0A9N9NL10"/>
<dbReference type="InterPro" id="IPR029058">
    <property type="entry name" value="AB_hydrolase_fold"/>
</dbReference>
<comment type="subcellular location">
    <subcellularLocation>
        <location evidence="1">Host cell</location>
    </subcellularLocation>
    <subcellularLocation>
        <location evidence="2">Secreted</location>
    </subcellularLocation>
</comment>
<reference evidence="6" key="1">
    <citation type="submission" date="2021-06" db="EMBL/GenBank/DDBJ databases">
        <authorList>
            <person name="Kallberg Y."/>
            <person name="Tangrot J."/>
            <person name="Rosling A."/>
        </authorList>
    </citation>
    <scope>NUCLEOTIDE SEQUENCE</scope>
    <source>
        <strain evidence="6">FL966</strain>
    </source>
</reference>
<gene>
    <name evidence="6" type="ORF">CPELLU_LOCUS14131</name>
</gene>
<evidence type="ECO:0000256" key="1">
    <source>
        <dbReference type="ARBA" id="ARBA00004340"/>
    </source>
</evidence>
<dbReference type="GO" id="GO:0043657">
    <property type="term" value="C:host cell"/>
    <property type="evidence" value="ECO:0007669"/>
    <property type="project" value="UniProtKB-SubCell"/>
</dbReference>
<evidence type="ECO:0000259" key="5">
    <source>
        <dbReference type="Pfam" id="PF20147"/>
    </source>
</evidence>
<dbReference type="Gene3D" id="3.40.50.1820">
    <property type="entry name" value="alpha/beta hydrolase"/>
    <property type="match status" value="1"/>
</dbReference>
<keyword evidence="7" id="KW-1185">Reference proteome</keyword>
<feature type="domain" description="Crinkler effector protein N-terminal" evidence="5">
    <location>
        <begin position="8"/>
        <end position="104"/>
    </location>
</feature>
<evidence type="ECO:0000259" key="4">
    <source>
        <dbReference type="Pfam" id="PF12146"/>
    </source>
</evidence>
<protein>
    <submittedName>
        <fullName evidence="6">1445_t:CDS:1</fullName>
    </submittedName>
</protein>
<name>A0A9N9NL10_9GLOM</name>